<dbReference type="GO" id="GO:0008270">
    <property type="term" value="F:zinc ion binding"/>
    <property type="evidence" value="ECO:0007669"/>
    <property type="project" value="InterPro"/>
</dbReference>
<dbReference type="CDD" id="cd00085">
    <property type="entry name" value="HNHc"/>
    <property type="match status" value="1"/>
</dbReference>
<dbReference type="RefSeq" id="WP_237140369.1">
    <property type="nucleotide sequence ID" value="NZ_CP018049.1"/>
</dbReference>
<dbReference type="GO" id="GO:0004519">
    <property type="term" value="F:endonuclease activity"/>
    <property type="evidence" value="ECO:0007669"/>
    <property type="project" value="InterPro"/>
</dbReference>
<dbReference type="EMBL" id="CP018049">
    <property type="protein sequence ID" value="AUZ47262.1"/>
    <property type="molecule type" value="Genomic_DNA"/>
</dbReference>
<sequence>MERRLAKNISILLSAAAGDGESRYNLERSHAPGKLSDFHQWADGKPCEGAFLFMDQLSVGIWVLLIDWREDGNFYVVIFPHSRSGPVAEIHRVEGQGDEMTFRWKYSPRKRDDKNDERKRYFIESFLSDVVDISVPAAPNEVDDFLSELFALAHSRQKADALDPDKPGTRDGFVEGKMKQKLHFFRERNGELVRQAKRLALSKYGRLICECCGMDFQKIYGEVGVGFIEAHHTKPVSSLHKDGEKTHLEDLALVCANCHRMLHRRRPWLERHELKQLMDESHTLPA</sequence>
<accession>A0A2L0RZ20</accession>
<organism evidence="2 3">
    <name type="scientific">Pseudomonas orientalis</name>
    <dbReference type="NCBI Taxonomy" id="76758"/>
    <lineage>
        <taxon>Bacteria</taxon>
        <taxon>Pseudomonadati</taxon>
        <taxon>Pseudomonadota</taxon>
        <taxon>Gammaproteobacteria</taxon>
        <taxon>Pseudomonadales</taxon>
        <taxon>Pseudomonadaceae</taxon>
        <taxon>Pseudomonas</taxon>
    </lineage>
</organism>
<dbReference type="KEGG" id="poi:BOP93_17255"/>
<dbReference type="InterPro" id="IPR003615">
    <property type="entry name" value="HNH_nuc"/>
</dbReference>
<dbReference type="InterPro" id="IPR002711">
    <property type="entry name" value="HNH"/>
</dbReference>
<proteinExistence type="predicted"/>
<feature type="domain" description="HNH nuclease" evidence="1">
    <location>
        <begin position="196"/>
        <end position="260"/>
    </location>
</feature>
<dbReference type="Gene3D" id="1.10.30.50">
    <property type="match status" value="1"/>
</dbReference>
<evidence type="ECO:0000259" key="1">
    <source>
        <dbReference type="SMART" id="SM00507"/>
    </source>
</evidence>
<dbReference type="Proteomes" id="UP000239888">
    <property type="component" value="Chromosome"/>
</dbReference>
<evidence type="ECO:0000313" key="2">
    <source>
        <dbReference type="EMBL" id="AUZ47262.1"/>
    </source>
</evidence>
<gene>
    <name evidence="2" type="ORF">BOP93_17255</name>
</gene>
<reference evidence="2 3" key="1">
    <citation type="journal article" date="2018" name="Front. Microbiol.">
        <title>Pseudomonas orientalis F9: A Potent Antagonist against Phytopathogens with Phytotoxic Effect in the Apple Flower.</title>
        <authorList>
            <person name="Zengerer V."/>
            <person name="Schmid M."/>
            <person name="Bieri M."/>
            <person name="Muller D.C."/>
            <person name="Remus-Emsermann M.N.P."/>
            <person name="Ahrens C.H."/>
            <person name="Pelludat C."/>
        </authorList>
    </citation>
    <scope>NUCLEOTIDE SEQUENCE [LARGE SCALE GENOMIC DNA]</scope>
    <source>
        <strain evidence="2 3">F9</strain>
    </source>
</reference>
<evidence type="ECO:0000313" key="3">
    <source>
        <dbReference type="Proteomes" id="UP000239888"/>
    </source>
</evidence>
<dbReference type="Pfam" id="PF01844">
    <property type="entry name" value="HNH"/>
    <property type="match status" value="1"/>
</dbReference>
<name>A0A2L0RZ20_9PSED</name>
<dbReference type="SMART" id="SM00507">
    <property type="entry name" value="HNHc"/>
    <property type="match status" value="1"/>
</dbReference>
<protein>
    <recommendedName>
        <fullName evidence="1">HNH nuclease domain-containing protein</fullName>
    </recommendedName>
</protein>
<dbReference type="GO" id="GO:0003676">
    <property type="term" value="F:nucleic acid binding"/>
    <property type="evidence" value="ECO:0007669"/>
    <property type="project" value="InterPro"/>
</dbReference>
<dbReference type="AlphaFoldDB" id="A0A2L0RZ20"/>